<dbReference type="OrthoDB" id="6919284at2"/>
<accession>A0A5B8Y8P9</accession>
<gene>
    <name evidence="1" type="ORF">FIV42_19350</name>
</gene>
<accession>A0A4Y6PWX4</accession>
<dbReference type="Proteomes" id="UP000315995">
    <property type="component" value="Chromosome"/>
</dbReference>
<dbReference type="AlphaFoldDB" id="A0A4Y6PWX4"/>
<reference evidence="1 2" key="1">
    <citation type="submission" date="2019-06" db="EMBL/GenBank/DDBJ databases">
        <title>Persicimonas caeni gen. nov., sp. nov., a predatory bacterium isolated from solar saltern.</title>
        <authorList>
            <person name="Wang S."/>
        </authorList>
    </citation>
    <scope>NUCLEOTIDE SEQUENCE [LARGE SCALE GENOMIC DNA]</scope>
    <source>
        <strain evidence="1 2">YN101</strain>
    </source>
</reference>
<organism evidence="1 2">
    <name type="scientific">Persicimonas caeni</name>
    <dbReference type="NCBI Taxonomy" id="2292766"/>
    <lineage>
        <taxon>Bacteria</taxon>
        <taxon>Deltaproteobacteria</taxon>
        <taxon>Bradymonadales</taxon>
        <taxon>Bradymonadaceae</taxon>
        <taxon>Persicimonas</taxon>
    </lineage>
</organism>
<dbReference type="RefSeq" id="WP_141199283.1">
    <property type="nucleotide sequence ID" value="NZ_CP041186.1"/>
</dbReference>
<keyword evidence="2" id="KW-1185">Reference proteome</keyword>
<sequence length="184" mass="20424">MPHNNYYQTIVDRDATPAEAERLGLRAVEFMADEQVIADEPSPCVPGGRMGHRPAEAWESAIVELDEYFLGLEFNGVEVVCGRQIFDAGQFASRPHCPECNKPRAADSAWQAALDGWREGDASASLDCPHCASRAPIVDWRHDTPIGFGCLGFTFWNWPSLNREFIERLAGVLGHRVVLVEGKL</sequence>
<protein>
    <submittedName>
        <fullName evidence="1">Uncharacterized protein</fullName>
    </submittedName>
</protein>
<evidence type="ECO:0000313" key="1">
    <source>
        <dbReference type="EMBL" id="QDG52822.1"/>
    </source>
</evidence>
<name>A0A4Y6PWX4_PERCE</name>
<evidence type="ECO:0000313" key="2">
    <source>
        <dbReference type="Proteomes" id="UP000315995"/>
    </source>
</evidence>
<dbReference type="EMBL" id="CP041186">
    <property type="protein sequence ID" value="QDG52822.1"/>
    <property type="molecule type" value="Genomic_DNA"/>
</dbReference>
<proteinExistence type="predicted"/>